<protein>
    <submittedName>
        <fullName evidence="5">Response regulator receiver domain-containing protein</fullName>
    </submittedName>
</protein>
<dbReference type="Proteomes" id="UP000198635">
    <property type="component" value="Unassembled WGS sequence"/>
</dbReference>
<evidence type="ECO:0000313" key="6">
    <source>
        <dbReference type="Proteomes" id="UP000198635"/>
    </source>
</evidence>
<dbReference type="RefSeq" id="WP_015774444.1">
    <property type="nucleotide sequence ID" value="NZ_FORX01000010.1"/>
</dbReference>
<dbReference type="PROSITE" id="PS50110">
    <property type="entry name" value="RESPONSE_REGULATORY"/>
    <property type="match status" value="1"/>
</dbReference>
<evidence type="ECO:0000259" key="4">
    <source>
        <dbReference type="PROSITE" id="PS50110"/>
    </source>
</evidence>
<organism evidence="5 6">
    <name type="scientific">Desulfomicrobium apsheronum</name>
    <dbReference type="NCBI Taxonomy" id="52560"/>
    <lineage>
        <taxon>Bacteria</taxon>
        <taxon>Pseudomonadati</taxon>
        <taxon>Thermodesulfobacteriota</taxon>
        <taxon>Desulfovibrionia</taxon>
        <taxon>Desulfovibrionales</taxon>
        <taxon>Desulfomicrobiaceae</taxon>
        <taxon>Desulfomicrobium</taxon>
    </lineage>
</organism>
<accession>A0A1I3VIC7</accession>
<dbReference type="EMBL" id="FORX01000010">
    <property type="protein sequence ID" value="SFJ94007.1"/>
    <property type="molecule type" value="Genomic_DNA"/>
</dbReference>
<dbReference type="PANTHER" id="PTHR44591">
    <property type="entry name" value="STRESS RESPONSE REGULATOR PROTEIN 1"/>
    <property type="match status" value="1"/>
</dbReference>
<dbReference type="InterPro" id="IPR001789">
    <property type="entry name" value="Sig_transdc_resp-reg_receiver"/>
</dbReference>
<dbReference type="SUPFAM" id="SSF52172">
    <property type="entry name" value="CheY-like"/>
    <property type="match status" value="1"/>
</dbReference>
<evidence type="ECO:0000256" key="3">
    <source>
        <dbReference type="PROSITE-ProRule" id="PRU00169"/>
    </source>
</evidence>
<evidence type="ECO:0000256" key="1">
    <source>
        <dbReference type="ARBA" id="ARBA00022553"/>
    </source>
</evidence>
<feature type="domain" description="Response regulatory" evidence="4">
    <location>
        <begin position="5"/>
        <end position="120"/>
    </location>
</feature>
<dbReference type="Gene3D" id="3.40.50.2300">
    <property type="match status" value="1"/>
</dbReference>
<dbReference type="InterPro" id="IPR011006">
    <property type="entry name" value="CheY-like_superfamily"/>
</dbReference>
<dbReference type="AlphaFoldDB" id="A0A1I3VIC7"/>
<keyword evidence="6" id="KW-1185">Reference proteome</keyword>
<dbReference type="SMART" id="SM00448">
    <property type="entry name" value="REC"/>
    <property type="match status" value="1"/>
</dbReference>
<evidence type="ECO:0000313" key="5">
    <source>
        <dbReference type="EMBL" id="SFJ94007.1"/>
    </source>
</evidence>
<sequence length="139" mass="15532">MNKMKLLIVDDEKDLCRILADRLNILYGVSPDVAHTGDDALEMVKKKSYDVVVLDIEMPGIDGIETLKQIKAINSKIQVVLFTGHGSEETRRLAEVMGAFSYVDKIDGLPKLAPMIEGAFRLRKVLEDTYADAAMNEYN</sequence>
<reference evidence="6" key="1">
    <citation type="submission" date="2016-10" db="EMBL/GenBank/DDBJ databases">
        <authorList>
            <person name="Varghese N."/>
            <person name="Submissions S."/>
        </authorList>
    </citation>
    <scope>NUCLEOTIDE SEQUENCE [LARGE SCALE GENOMIC DNA]</scope>
    <source>
        <strain evidence="6">DSM 5918</strain>
    </source>
</reference>
<proteinExistence type="predicted"/>
<dbReference type="GO" id="GO:0000160">
    <property type="term" value="P:phosphorelay signal transduction system"/>
    <property type="evidence" value="ECO:0007669"/>
    <property type="project" value="UniProtKB-KW"/>
</dbReference>
<dbReference type="STRING" id="52560.SAMN04488082_11033"/>
<gene>
    <name evidence="5" type="ORF">SAMN04488082_11033</name>
</gene>
<feature type="modified residue" description="4-aspartylphosphate" evidence="3">
    <location>
        <position position="55"/>
    </location>
</feature>
<keyword evidence="2" id="KW-0902">Two-component regulatory system</keyword>
<evidence type="ECO:0000256" key="2">
    <source>
        <dbReference type="ARBA" id="ARBA00023012"/>
    </source>
</evidence>
<dbReference type="Pfam" id="PF00072">
    <property type="entry name" value="Response_reg"/>
    <property type="match status" value="1"/>
</dbReference>
<name>A0A1I3VIC7_9BACT</name>
<dbReference type="InterPro" id="IPR050595">
    <property type="entry name" value="Bact_response_regulator"/>
</dbReference>
<dbReference type="PANTHER" id="PTHR44591:SF14">
    <property type="entry name" value="PROTEIN PILG"/>
    <property type="match status" value="1"/>
</dbReference>
<keyword evidence="1 3" id="KW-0597">Phosphoprotein</keyword>